<feature type="compositionally biased region" description="Polar residues" evidence="1">
    <location>
        <begin position="1292"/>
        <end position="1309"/>
    </location>
</feature>
<feature type="domain" description="Protein NO VEIN C-terminal" evidence="2">
    <location>
        <begin position="1398"/>
        <end position="1487"/>
    </location>
</feature>
<feature type="domain" description="Sacsin/Nov" evidence="3">
    <location>
        <begin position="24"/>
        <end position="124"/>
    </location>
</feature>
<dbReference type="GO" id="GO:0030544">
    <property type="term" value="F:Hsp70 protein binding"/>
    <property type="evidence" value="ECO:0007669"/>
    <property type="project" value="TreeGrafter"/>
</dbReference>
<evidence type="ECO:0000259" key="3">
    <source>
        <dbReference type="Pfam" id="PF25794"/>
    </source>
</evidence>
<dbReference type="Gene3D" id="3.30.565.10">
    <property type="entry name" value="Histidine kinase-like ATPase, C-terminal domain"/>
    <property type="match status" value="1"/>
</dbReference>
<gene>
    <name evidence="4" type="ORF">ABOD76_12170</name>
</gene>
<accession>A0AAU7UF15</accession>
<dbReference type="Pfam" id="PF25794">
    <property type="entry name" value="SACS"/>
    <property type="match status" value="1"/>
</dbReference>
<dbReference type="KEGG" id="dsc:ABOD76_12170"/>
<dbReference type="Pfam" id="PF13020">
    <property type="entry name" value="NOV_C"/>
    <property type="match status" value="1"/>
</dbReference>
<proteinExistence type="predicted"/>
<sequence>MTTDMPDEVLSYGYDLLGGLRKDLKTLQGFRTVVQELLQNAEDARDLQGRPATRFWLDFRDDALWVGNDGEFTEDNFAAISSIGAGSKRYDEDTIGSFGVGFVSVYQITDRPEVYSCGEQRVLSPLDARTYRRKNVQHPWPSTFRLPWADAPSAVRTGLEAQPLSRDDLPGFVEDAQIAFVECAVFLRRLTTLTLLQGGQPTFTLEIERPDVRTIRLVASSGVTTTYRRLDVDLTPELREAARSRGRKTDLTLAYPLSPTSDFQGRLYAYLPTREASHLPLHINADFYPNTDRKSLLWDEADKREWNDRLLQQAASAMPHVLLDLKSSGAEAVYDFTVGVERGARALQGTGSPLAGFVELAWGACYEAFRQHELYEGRDGSWVSHNDFLIVKYAHDALLTDVLARHLEWVLPPERHTRYAKLFSKLQADELNTKILFIALELLFGSSPDWLDEEEHSAVEVLSVFLAYLDTLYTRERSEVDKCLAKLDASYLALTVDGRARPLQDAWICPPLFLRTVRPWLTDAERISDAWLEIAPPWLRERVPDYRPENLCAALSQETPESVETHVQSGWDVNGAYRFLQQDTKMGGRDLRSLPIYQTQRGSFAHGKHLVLPKGVQDPFGVREVLNVASLQRFPDLLERLNLEALDAATYFGVLLPQFFDVHPEARRSVLTHLAGHYQGVDLTPWKARACVECSDGSWHHPSAVYFANDVMDLLFGNTYPSFNQDAYPSSGARGLMVELGVRTSVGDTDVANQLKLRQNESITDAAVALRAKVLDYALNRPSSVLAQFLAVVPWLPNEQRTHWRLPRQLYTLNRKDLIGTPAGVEYCAVPLPKKFALENLKALQFAYPNFTQVTAHIKALNEEGQGPSGSALNWLERKAERLKDVEVAVLQRLKLFSYRDRSGKPQFDCPKAFFLRDPGLGRWRHTFKGSGFKQLVKRLGLPDAPDTNTYRDVLLTIAAAYPDGHTPNADDFDVAERCFHALGRAYGVLKAEEQQQLVQVLRGKRLVPVMGPETGHGSLTYPHNALHRDMPGAWHDQFGFPRRHDVYLREGHTDRAFLEALGIATLSASHEVRYRPQAGAALHPLPGQDDRLVRYTAVLLRLLFKEFGSTVLEKHQALLGRVRFMQAGKIDATVVAKGTGFQIVSSCMLEAAFDAREERLLVADLRPELASSALADAFQLPAGPALTTLFSVWSSASPGEAEKLLDFGKYPDLPVEFKPRYVPGAVSTNRSAPHRDRAEQDDVPLTDGQRPTNNATTSGGTADGTASGADKRQTPPSSSSPSGARGESSPQSAGAVQTTSGGSSRPQGTGTGGERVNRTPHAQGGSSSRPHGPTPFAGEPPSERREGHRSASGGAPRTSDGSSGGRAPQQQFRNYVYAYSGSREDVMAEAHAQKVDRRGMQYAMEYERRHDRTPEDCSGDTGAGYDIFARAEDGTVRYIELKTVSGPWGERGVTLSRNQLAAARKYGERFWLYVIENLDGEPVLHAIQHPEGQASYYVFNDGWRGNASEEYEIVL</sequence>
<feature type="compositionally biased region" description="Low complexity" evidence="1">
    <location>
        <begin position="1256"/>
        <end position="1269"/>
    </location>
</feature>
<dbReference type="InterPro" id="IPR052972">
    <property type="entry name" value="Sacsin_chaperone_reg"/>
</dbReference>
<evidence type="ECO:0000313" key="4">
    <source>
        <dbReference type="EMBL" id="XBV87025.1"/>
    </source>
</evidence>
<reference evidence="4" key="1">
    <citation type="submission" date="2024-06" db="EMBL/GenBank/DDBJ databases">
        <title>Draft Genome Sequence of Deinococcus sonorensis Type Strain KR-87, a Biofilm Producing Representative of the Genus Deinococcus.</title>
        <authorList>
            <person name="Boren L.S."/>
            <person name="Grosso R.A."/>
            <person name="Hugenberg-Cox A.N."/>
            <person name="Hill J.T.E."/>
            <person name="Albert C.M."/>
            <person name="Tuohy J.M."/>
        </authorList>
    </citation>
    <scope>NUCLEOTIDE SEQUENCE</scope>
    <source>
        <strain evidence="4">KR-87</strain>
    </source>
</reference>
<feature type="region of interest" description="Disordered" evidence="1">
    <location>
        <begin position="1225"/>
        <end position="1372"/>
    </location>
</feature>
<evidence type="ECO:0000256" key="1">
    <source>
        <dbReference type="SAM" id="MobiDB-lite"/>
    </source>
</evidence>
<name>A0AAU7UF15_9DEIO</name>
<dbReference type="PANTHER" id="PTHR15600:SF42">
    <property type="entry name" value="SACSIN"/>
    <property type="match status" value="1"/>
</dbReference>
<protein>
    <submittedName>
        <fullName evidence="4">DUF3883 domain-containing protein</fullName>
    </submittedName>
</protein>
<dbReference type="EMBL" id="CP158299">
    <property type="protein sequence ID" value="XBV87025.1"/>
    <property type="molecule type" value="Genomic_DNA"/>
</dbReference>
<dbReference type="InterPro" id="IPR024975">
    <property type="entry name" value="NOV_C"/>
</dbReference>
<organism evidence="4">
    <name type="scientific">Deinococcus sonorensis KR-87</name>
    <dbReference type="NCBI Taxonomy" id="694439"/>
    <lineage>
        <taxon>Bacteria</taxon>
        <taxon>Thermotogati</taxon>
        <taxon>Deinococcota</taxon>
        <taxon>Deinococci</taxon>
        <taxon>Deinococcales</taxon>
        <taxon>Deinococcaceae</taxon>
        <taxon>Deinococcus</taxon>
    </lineage>
</organism>
<dbReference type="PANTHER" id="PTHR15600">
    <property type="entry name" value="SACSIN"/>
    <property type="match status" value="1"/>
</dbReference>
<dbReference type="SUPFAM" id="SSF55874">
    <property type="entry name" value="ATPase domain of HSP90 chaperone/DNA topoisomerase II/histidine kinase"/>
    <property type="match status" value="1"/>
</dbReference>
<dbReference type="NCBIfam" id="NF047352">
    <property type="entry name" value="P_loop_sacsin"/>
    <property type="match status" value="1"/>
</dbReference>
<evidence type="ECO:0000259" key="2">
    <source>
        <dbReference type="Pfam" id="PF13020"/>
    </source>
</evidence>
<dbReference type="InterPro" id="IPR036890">
    <property type="entry name" value="HATPase_C_sf"/>
</dbReference>
<feature type="compositionally biased region" description="Low complexity" evidence="1">
    <location>
        <begin position="1276"/>
        <end position="1291"/>
    </location>
</feature>
<dbReference type="RefSeq" id="WP_350245130.1">
    <property type="nucleotide sequence ID" value="NZ_CP158299.1"/>
</dbReference>
<dbReference type="InterPro" id="IPR058210">
    <property type="entry name" value="SACS/Nov_dom"/>
</dbReference>